<feature type="domain" description="Beta-ketoacyl synthase-like N-terminal" evidence="2">
    <location>
        <begin position="3"/>
        <end position="55"/>
    </location>
</feature>
<sequence>MAERVVITGLGAVTPLGNSAPQFWAGLVEGRSGIGGITRFDSSVLDTHFAGELKEFDPAQTMD</sequence>
<dbReference type="InterPro" id="IPR000794">
    <property type="entry name" value="Beta-ketoacyl_synthase"/>
</dbReference>
<dbReference type="GO" id="GO:0004315">
    <property type="term" value="F:3-oxoacyl-[acyl-carrier-protein] synthase activity"/>
    <property type="evidence" value="ECO:0007669"/>
    <property type="project" value="TreeGrafter"/>
</dbReference>
<evidence type="ECO:0000256" key="1">
    <source>
        <dbReference type="ARBA" id="ARBA00022679"/>
    </source>
</evidence>
<feature type="non-terminal residue" evidence="3">
    <location>
        <position position="63"/>
    </location>
</feature>
<dbReference type="PANTHER" id="PTHR11712:SF336">
    <property type="entry name" value="3-OXOACYL-[ACYL-CARRIER-PROTEIN] SYNTHASE, MITOCHONDRIAL"/>
    <property type="match status" value="1"/>
</dbReference>
<dbReference type="EMBL" id="JAGQHR010000244">
    <property type="protein sequence ID" value="MCA9727834.1"/>
    <property type="molecule type" value="Genomic_DNA"/>
</dbReference>
<evidence type="ECO:0000313" key="4">
    <source>
        <dbReference type="Proteomes" id="UP000697710"/>
    </source>
</evidence>
<dbReference type="PANTHER" id="PTHR11712">
    <property type="entry name" value="POLYKETIDE SYNTHASE-RELATED"/>
    <property type="match status" value="1"/>
</dbReference>
<evidence type="ECO:0000313" key="3">
    <source>
        <dbReference type="EMBL" id="MCA9727834.1"/>
    </source>
</evidence>
<dbReference type="SUPFAM" id="SSF53901">
    <property type="entry name" value="Thiolase-like"/>
    <property type="match status" value="1"/>
</dbReference>
<dbReference type="InterPro" id="IPR014030">
    <property type="entry name" value="Ketoacyl_synth_N"/>
</dbReference>
<name>A0A956LYB5_UNCEI</name>
<evidence type="ECO:0000259" key="2">
    <source>
        <dbReference type="Pfam" id="PF00109"/>
    </source>
</evidence>
<dbReference type="GO" id="GO:0005829">
    <property type="term" value="C:cytosol"/>
    <property type="evidence" value="ECO:0007669"/>
    <property type="project" value="TreeGrafter"/>
</dbReference>
<accession>A0A956LYB5</accession>
<protein>
    <submittedName>
        <fullName evidence="3">Beta-ketoacyl-[acyl-carrier-protein] synthase II</fullName>
    </submittedName>
</protein>
<dbReference type="AlphaFoldDB" id="A0A956LYB5"/>
<gene>
    <name evidence="3" type="ORF">KC729_09145</name>
</gene>
<dbReference type="InterPro" id="IPR016039">
    <property type="entry name" value="Thiolase-like"/>
</dbReference>
<proteinExistence type="predicted"/>
<comment type="caution">
    <text evidence="3">The sequence shown here is derived from an EMBL/GenBank/DDBJ whole genome shotgun (WGS) entry which is preliminary data.</text>
</comment>
<dbReference type="Gene3D" id="3.40.47.10">
    <property type="match status" value="1"/>
</dbReference>
<dbReference type="Pfam" id="PF00109">
    <property type="entry name" value="ketoacyl-synt"/>
    <property type="match status" value="1"/>
</dbReference>
<keyword evidence="1" id="KW-0808">Transferase</keyword>
<dbReference type="Proteomes" id="UP000697710">
    <property type="component" value="Unassembled WGS sequence"/>
</dbReference>
<organism evidence="3 4">
    <name type="scientific">Eiseniibacteriota bacterium</name>
    <dbReference type="NCBI Taxonomy" id="2212470"/>
    <lineage>
        <taxon>Bacteria</taxon>
        <taxon>Candidatus Eiseniibacteriota</taxon>
    </lineage>
</organism>
<reference evidence="3" key="1">
    <citation type="submission" date="2020-04" db="EMBL/GenBank/DDBJ databases">
        <authorList>
            <person name="Zhang T."/>
        </authorList>
    </citation>
    <scope>NUCLEOTIDE SEQUENCE</scope>
    <source>
        <strain evidence="3">HKST-UBA01</strain>
    </source>
</reference>
<dbReference type="GO" id="GO:0006633">
    <property type="term" value="P:fatty acid biosynthetic process"/>
    <property type="evidence" value="ECO:0007669"/>
    <property type="project" value="TreeGrafter"/>
</dbReference>
<reference evidence="3" key="2">
    <citation type="journal article" date="2021" name="Microbiome">
        <title>Successional dynamics and alternative stable states in a saline activated sludge microbial community over 9 years.</title>
        <authorList>
            <person name="Wang Y."/>
            <person name="Ye J."/>
            <person name="Ju F."/>
            <person name="Liu L."/>
            <person name="Boyd J.A."/>
            <person name="Deng Y."/>
            <person name="Parks D.H."/>
            <person name="Jiang X."/>
            <person name="Yin X."/>
            <person name="Woodcroft B.J."/>
            <person name="Tyson G.W."/>
            <person name="Hugenholtz P."/>
            <person name="Polz M.F."/>
            <person name="Zhang T."/>
        </authorList>
    </citation>
    <scope>NUCLEOTIDE SEQUENCE</scope>
    <source>
        <strain evidence="3">HKST-UBA01</strain>
    </source>
</reference>